<dbReference type="InterPro" id="IPR001841">
    <property type="entry name" value="Znf_RING"/>
</dbReference>
<dbReference type="InterPro" id="IPR027370">
    <property type="entry name" value="Znf-RING_euk"/>
</dbReference>
<keyword evidence="1" id="KW-0597">Phosphoprotein</keyword>
<protein>
    <submittedName>
        <fullName evidence="10">Uncharacterized protein</fullName>
    </submittedName>
</protein>
<evidence type="ECO:0000256" key="3">
    <source>
        <dbReference type="ARBA" id="ARBA00022771"/>
    </source>
</evidence>
<keyword evidence="3 5" id="KW-0863">Zinc-finger</keyword>
<dbReference type="EnsemblMetazoa" id="XM_038202782.1">
    <property type="protein sequence ID" value="XP_038058710.1"/>
    <property type="gene ID" value="LOC119729991"/>
</dbReference>
<dbReference type="Pfam" id="PF13445">
    <property type="entry name" value="zf-RING_UBOX"/>
    <property type="match status" value="1"/>
</dbReference>
<evidence type="ECO:0000259" key="9">
    <source>
        <dbReference type="PROSITE" id="PS50119"/>
    </source>
</evidence>
<dbReference type="InterPro" id="IPR000315">
    <property type="entry name" value="Znf_B-box"/>
</dbReference>
<feature type="domain" description="B box-type" evidence="9">
    <location>
        <begin position="163"/>
        <end position="204"/>
    </location>
</feature>
<dbReference type="OMA" id="CENKECM"/>
<dbReference type="PANTHER" id="PTHR25462:SF296">
    <property type="entry name" value="MEIOTIC P26, ISOFORM F"/>
    <property type="match status" value="1"/>
</dbReference>
<feature type="domain" description="RING-type" evidence="8">
    <location>
        <begin position="20"/>
        <end position="64"/>
    </location>
</feature>
<dbReference type="InterPro" id="IPR017907">
    <property type="entry name" value="Znf_RING_CS"/>
</dbReference>
<accession>A0A914A4R9</accession>
<evidence type="ECO:0000256" key="2">
    <source>
        <dbReference type="ARBA" id="ARBA00022723"/>
    </source>
</evidence>
<dbReference type="Gene3D" id="4.10.830.40">
    <property type="match status" value="1"/>
</dbReference>
<reference evidence="10" key="1">
    <citation type="submission" date="2022-11" db="UniProtKB">
        <authorList>
            <consortium name="EnsemblMetazoa"/>
        </authorList>
    </citation>
    <scope>IDENTIFICATION</scope>
</reference>
<feature type="coiled-coil region" evidence="6">
    <location>
        <begin position="251"/>
        <end position="318"/>
    </location>
</feature>
<evidence type="ECO:0000313" key="11">
    <source>
        <dbReference type="Proteomes" id="UP000887568"/>
    </source>
</evidence>
<dbReference type="SUPFAM" id="SSF57845">
    <property type="entry name" value="B-box zinc-binding domain"/>
    <property type="match status" value="1"/>
</dbReference>
<dbReference type="PROSITE" id="PS50119">
    <property type="entry name" value="ZF_BBOX"/>
    <property type="match status" value="2"/>
</dbReference>
<dbReference type="Pfam" id="PF00643">
    <property type="entry name" value="zf-B_box"/>
    <property type="match status" value="1"/>
</dbReference>
<organism evidence="10 11">
    <name type="scientific">Patiria miniata</name>
    <name type="common">Bat star</name>
    <name type="synonym">Asterina miniata</name>
    <dbReference type="NCBI Taxonomy" id="46514"/>
    <lineage>
        <taxon>Eukaryota</taxon>
        <taxon>Metazoa</taxon>
        <taxon>Echinodermata</taxon>
        <taxon>Eleutherozoa</taxon>
        <taxon>Asterozoa</taxon>
        <taxon>Asteroidea</taxon>
        <taxon>Valvatacea</taxon>
        <taxon>Valvatida</taxon>
        <taxon>Asterinidae</taxon>
        <taxon>Patiria</taxon>
    </lineage>
</organism>
<evidence type="ECO:0000313" key="10">
    <source>
        <dbReference type="EnsemblMetazoa" id="XP_038058710.1"/>
    </source>
</evidence>
<dbReference type="SMART" id="SM00184">
    <property type="entry name" value="RING"/>
    <property type="match status" value="2"/>
</dbReference>
<keyword evidence="2" id="KW-0479">Metal-binding</keyword>
<proteinExistence type="predicted"/>
<dbReference type="PROSITE" id="PS50089">
    <property type="entry name" value="ZF_RING_2"/>
    <property type="match status" value="1"/>
</dbReference>
<dbReference type="GeneID" id="119729991"/>
<dbReference type="PANTHER" id="PTHR25462">
    <property type="entry name" value="BONUS, ISOFORM C-RELATED"/>
    <property type="match status" value="1"/>
</dbReference>
<dbReference type="PROSITE" id="PS00518">
    <property type="entry name" value="ZF_RING_1"/>
    <property type="match status" value="1"/>
</dbReference>
<keyword evidence="4" id="KW-0862">Zinc</keyword>
<evidence type="ECO:0000259" key="8">
    <source>
        <dbReference type="PROSITE" id="PS50089"/>
    </source>
</evidence>
<evidence type="ECO:0000256" key="4">
    <source>
        <dbReference type="ARBA" id="ARBA00022833"/>
    </source>
</evidence>
<dbReference type="SMART" id="SM00336">
    <property type="entry name" value="BBOX"/>
    <property type="match status" value="2"/>
</dbReference>
<sequence>MATGGTAEVLGKIGERHLECSICLTRFTEPKFLDCLHTFCLNCLQNLRQGEDPQGVKLKCPLCRHETILGRKRVENLPTNLTLGALVEEFTIQEQLLKGQGSEIRCQSCDAENAAISFCMECPHFLCQNCKRTHERLPASKFHKTFTMDQLRSGEVAYKSKLREEPKCDKHADQNLNIYCKTCEQLVCTTCSVLKHEKHSRFDISEAFEECKQEISDLITEAEQRKTALCENKECMVKSHKKLDSMFESTNKKISQKADKEVARIRETEKKLKKEAKEIYKNRVKTFETAENNNNKKLREAEQTLGEVNQLMTQEIQNEILGLKPKLLQNLQKLMEKQQENVPDKLHYIDFHEGDEKTLGRLILKDKWRLKKQIVYTGTTDSVAVFSDEIVTVNESSKELVSHVPSSSRKSPVTSQKLNMPDLRDPHQVAVNQLDQLIVLDGPVIKTFSREYELLHQFQPGRGSDSKPTCLAVDDNNLIAVGYKAKHEISLHKPDGTLLKKLPAPGITDQLAISNKHLIYIKSKAEDKLAALDYNGEAVFEVPEDSGGLLKSLCCDSQGNMYVFHNPLYTRMDHLLAMVIW</sequence>
<dbReference type="GO" id="GO:0008270">
    <property type="term" value="F:zinc ion binding"/>
    <property type="evidence" value="ECO:0007669"/>
    <property type="project" value="UniProtKB-KW"/>
</dbReference>
<feature type="domain" description="B box-type" evidence="9">
    <location>
        <begin position="101"/>
        <end position="148"/>
    </location>
</feature>
<dbReference type="CDD" id="cd19756">
    <property type="entry name" value="Bbox2"/>
    <property type="match status" value="1"/>
</dbReference>
<dbReference type="SUPFAM" id="SSF63829">
    <property type="entry name" value="Calcium-dependent phosphotriesterase"/>
    <property type="match status" value="1"/>
</dbReference>
<keyword evidence="6" id="KW-0175">Coiled coil</keyword>
<keyword evidence="11" id="KW-1185">Reference proteome</keyword>
<dbReference type="AlphaFoldDB" id="A0A914A4R9"/>
<dbReference type="OrthoDB" id="6105938at2759"/>
<evidence type="ECO:0000256" key="6">
    <source>
        <dbReference type="SAM" id="Coils"/>
    </source>
</evidence>
<dbReference type="InterPro" id="IPR013083">
    <property type="entry name" value="Znf_RING/FYVE/PHD"/>
</dbReference>
<dbReference type="Gene3D" id="3.30.40.10">
    <property type="entry name" value="Zinc/RING finger domain, C3HC4 (zinc finger)"/>
    <property type="match status" value="1"/>
</dbReference>
<evidence type="ECO:0000256" key="1">
    <source>
        <dbReference type="ARBA" id="ARBA00022553"/>
    </source>
</evidence>
<evidence type="ECO:0000256" key="5">
    <source>
        <dbReference type="PROSITE-ProRule" id="PRU00024"/>
    </source>
</evidence>
<evidence type="ECO:0000256" key="7">
    <source>
        <dbReference type="SAM" id="MobiDB-lite"/>
    </source>
</evidence>
<dbReference type="InterPro" id="IPR047153">
    <property type="entry name" value="TRIM45/56/19-like"/>
</dbReference>
<dbReference type="Gene3D" id="3.30.160.60">
    <property type="entry name" value="Classic Zinc Finger"/>
    <property type="match status" value="1"/>
</dbReference>
<dbReference type="Gene3D" id="2.120.10.30">
    <property type="entry name" value="TolB, C-terminal domain"/>
    <property type="match status" value="1"/>
</dbReference>
<dbReference type="SUPFAM" id="SSF57850">
    <property type="entry name" value="RING/U-box"/>
    <property type="match status" value="1"/>
</dbReference>
<name>A0A914A4R9_PATMI</name>
<dbReference type="RefSeq" id="XP_038058710.1">
    <property type="nucleotide sequence ID" value="XM_038202782.1"/>
</dbReference>
<feature type="compositionally biased region" description="Polar residues" evidence="7">
    <location>
        <begin position="404"/>
        <end position="418"/>
    </location>
</feature>
<feature type="region of interest" description="Disordered" evidence="7">
    <location>
        <begin position="402"/>
        <end position="421"/>
    </location>
</feature>
<dbReference type="Proteomes" id="UP000887568">
    <property type="component" value="Unplaced"/>
</dbReference>
<dbReference type="InterPro" id="IPR011042">
    <property type="entry name" value="6-blade_b-propeller_TolB-like"/>
</dbReference>